<proteinExistence type="predicted"/>
<sequence>MGWERLFYVYAIVHEMRFRTFRNPLAQMEHDREAGEARINLEEQQLEEVFRTKVEEKKQKLKDHAEELEVRRAQMKSTIDQQRRELDEKRRQFEAEVREWEQSTGNSLEDLRRRSIEAASRDGIDGGKEEKHAKKKKKGIF</sequence>
<organism evidence="2">
    <name type="scientific">Cyprideis torosa</name>
    <dbReference type="NCBI Taxonomy" id="163714"/>
    <lineage>
        <taxon>Eukaryota</taxon>
        <taxon>Metazoa</taxon>
        <taxon>Ecdysozoa</taxon>
        <taxon>Arthropoda</taxon>
        <taxon>Crustacea</taxon>
        <taxon>Oligostraca</taxon>
        <taxon>Ostracoda</taxon>
        <taxon>Podocopa</taxon>
        <taxon>Podocopida</taxon>
        <taxon>Cytherocopina</taxon>
        <taxon>Cytheroidea</taxon>
        <taxon>Cytherideidae</taxon>
        <taxon>Cyprideis</taxon>
    </lineage>
</organism>
<dbReference type="OrthoDB" id="416553at2759"/>
<dbReference type="AlphaFoldDB" id="A0A7R8W4V4"/>
<dbReference type="EMBL" id="OB660038">
    <property type="protein sequence ID" value="CAD7222220.1"/>
    <property type="molecule type" value="Genomic_DNA"/>
</dbReference>
<accession>A0A7R8W4V4</accession>
<gene>
    <name evidence="2" type="ORF">CTOB1V02_LOCUS235</name>
</gene>
<protein>
    <submittedName>
        <fullName evidence="2">Uncharacterized protein</fullName>
    </submittedName>
</protein>
<feature type="compositionally biased region" description="Basic and acidic residues" evidence="1">
    <location>
        <begin position="109"/>
        <end position="132"/>
    </location>
</feature>
<evidence type="ECO:0000256" key="1">
    <source>
        <dbReference type="SAM" id="MobiDB-lite"/>
    </source>
</evidence>
<reference evidence="2" key="1">
    <citation type="submission" date="2020-11" db="EMBL/GenBank/DDBJ databases">
        <authorList>
            <person name="Tran Van P."/>
        </authorList>
    </citation>
    <scope>NUCLEOTIDE SEQUENCE</scope>
</reference>
<name>A0A7R8W4V4_9CRUS</name>
<evidence type="ECO:0000313" key="2">
    <source>
        <dbReference type="EMBL" id="CAD7222220.1"/>
    </source>
</evidence>
<feature type="region of interest" description="Disordered" evidence="1">
    <location>
        <begin position="97"/>
        <end position="141"/>
    </location>
</feature>